<dbReference type="EMBL" id="KN819405">
    <property type="protein sequence ID" value="KIJ10458.1"/>
    <property type="molecule type" value="Genomic_DNA"/>
</dbReference>
<dbReference type="OrthoDB" id="3267861at2759"/>
<dbReference type="HOGENOM" id="CLU_034012_1_0_1"/>
<reference evidence="2" key="2">
    <citation type="submission" date="2015-01" db="EMBL/GenBank/DDBJ databases">
        <title>Evolutionary Origins and Diversification of the Mycorrhizal Mutualists.</title>
        <authorList>
            <consortium name="DOE Joint Genome Institute"/>
            <consortium name="Mycorrhizal Genomics Consortium"/>
            <person name="Kohler A."/>
            <person name="Kuo A."/>
            <person name="Nagy L.G."/>
            <person name="Floudas D."/>
            <person name="Copeland A."/>
            <person name="Barry K.W."/>
            <person name="Cichocki N."/>
            <person name="Veneault-Fourrey C."/>
            <person name="LaButti K."/>
            <person name="Lindquist E.A."/>
            <person name="Lipzen A."/>
            <person name="Lundell T."/>
            <person name="Morin E."/>
            <person name="Murat C."/>
            <person name="Riley R."/>
            <person name="Ohm R."/>
            <person name="Sun H."/>
            <person name="Tunlid A."/>
            <person name="Henrissat B."/>
            <person name="Grigoriev I.V."/>
            <person name="Hibbett D.S."/>
            <person name="Martin F."/>
        </authorList>
    </citation>
    <scope>NUCLEOTIDE SEQUENCE [LARGE SCALE GENOMIC DNA]</scope>
    <source>
        <strain evidence="2">ATCC 200175</strain>
    </source>
</reference>
<name>A0A0C9TI71_PAXIN</name>
<sequence length="313" mass="35495">VTGFLQTIMKAGKPSPGVFSICEAYYGMVEAQGKGTLHGHFMLWLKGNPNPQMLRDRMQDDANYKKAVIDWLEANIKCELPGQGRVLGASQTDDFTRPRVAADEVDPRVDEQPQISDMTEQEFEIEFQRFVRRLAEICNWHKHTDTCWKHLHPGEPKSDVNCRMRIDGSTRALTEIDPTTLSVLLRRLHPRINNYHELAIFLVQCNMDIKYIGSGPAAKALVFYVTDYITKSSLSVHVGLDAIKYALRGCQYVSTDDDPLAKEKALFVKSVNALMARQEMSHQQVMSYLVGGGDHYKSHTFAFLNWDRLSAIV</sequence>
<dbReference type="Proteomes" id="UP000053647">
    <property type="component" value="Unassembled WGS sequence"/>
</dbReference>
<organism evidence="1 2">
    <name type="scientific">Paxillus involutus ATCC 200175</name>
    <dbReference type="NCBI Taxonomy" id="664439"/>
    <lineage>
        <taxon>Eukaryota</taxon>
        <taxon>Fungi</taxon>
        <taxon>Dikarya</taxon>
        <taxon>Basidiomycota</taxon>
        <taxon>Agaricomycotina</taxon>
        <taxon>Agaricomycetes</taxon>
        <taxon>Agaricomycetidae</taxon>
        <taxon>Boletales</taxon>
        <taxon>Paxilineae</taxon>
        <taxon>Paxillaceae</taxon>
        <taxon>Paxillus</taxon>
    </lineage>
</organism>
<feature type="non-terminal residue" evidence="1">
    <location>
        <position position="313"/>
    </location>
</feature>
<keyword evidence="2" id="KW-1185">Reference proteome</keyword>
<evidence type="ECO:0008006" key="3">
    <source>
        <dbReference type="Google" id="ProtNLM"/>
    </source>
</evidence>
<accession>A0A0C9TI71</accession>
<gene>
    <name evidence="1" type="ORF">PAXINDRAFT_34874</name>
</gene>
<dbReference type="AlphaFoldDB" id="A0A0C9TI71"/>
<proteinExistence type="predicted"/>
<protein>
    <recommendedName>
        <fullName evidence="3">Helitron helicase-like domain-containing protein</fullName>
    </recommendedName>
</protein>
<evidence type="ECO:0000313" key="2">
    <source>
        <dbReference type="Proteomes" id="UP000053647"/>
    </source>
</evidence>
<reference evidence="1 2" key="1">
    <citation type="submission" date="2014-06" db="EMBL/GenBank/DDBJ databases">
        <authorList>
            <consortium name="DOE Joint Genome Institute"/>
            <person name="Kuo A."/>
            <person name="Kohler A."/>
            <person name="Nagy L.G."/>
            <person name="Floudas D."/>
            <person name="Copeland A."/>
            <person name="Barry K.W."/>
            <person name="Cichocki N."/>
            <person name="Veneault-Fourrey C."/>
            <person name="LaButti K."/>
            <person name="Lindquist E.A."/>
            <person name="Lipzen A."/>
            <person name="Lundell T."/>
            <person name="Morin E."/>
            <person name="Murat C."/>
            <person name="Sun H."/>
            <person name="Tunlid A."/>
            <person name="Henrissat B."/>
            <person name="Grigoriev I.V."/>
            <person name="Hibbett D.S."/>
            <person name="Martin F."/>
            <person name="Nordberg H.P."/>
            <person name="Cantor M.N."/>
            <person name="Hua S.X."/>
        </authorList>
    </citation>
    <scope>NUCLEOTIDE SEQUENCE [LARGE SCALE GENOMIC DNA]</scope>
    <source>
        <strain evidence="1 2">ATCC 200175</strain>
    </source>
</reference>
<feature type="non-terminal residue" evidence="1">
    <location>
        <position position="1"/>
    </location>
</feature>
<evidence type="ECO:0000313" key="1">
    <source>
        <dbReference type="EMBL" id="KIJ10458.1"/>
    </source>
</evidence>